<evidence type="ECO:0000313" key="1">
    <source>
        <dbReference type="EMBL" id="QGA66165.1"/>
    </source>
</evidence>
<organism evidence="1 2">
    <name type="scientific">Vibrio algicola</name>
    <dbReference type="NCBI Taxonomy" id="2662262"/>
    <lineage>
        <taxon>Bacteria</taxon>
        <taxon>Pseudomonadati</taxon>
        <taxon>Pseudomonadota</taxon>
        <taxon>Gammaproteobacteria</taxon>
        <taxon>Vibrionales</taxon>
        <taxon>Vibrionaceae</taxon>
        <taxon>Vibrio</taxon>
    </lineage>
</organism>
<keyword evidence="2" id="KW-1185">Reference proteome</keyword>
<name>A0A5Q0TJG9_9VIBR</name>
<dbReference type="EMBL" id="CP045700">
    <property type="protein sequence ID" value="QGA66165.1"/>
    <property type="molecule type" value="Genomic_DNA"/>
</dbReference>
<gene>
    <name evidence="1" type="ORF">GFB47_11935</name>
</gene>
<dbReference type="AlphaFoldDB" id="A0A5Q0TJG9"/>
<reference evidence="1 2" key="1">
    <citation type="submission" date="2019-10" db="EMBL/GenBank/DDBJ databases">
        <title>Vibrio sp. nov., isolated from Coralline algae surface.</title>
        <authorList>
            <person name="Geng Y."/>
            <person name="Zhang X."/>
        </authorList>
    </citation>
    <scope>NUCLEOTIDE SEQUENCE [LARGE SCALE GENOMIC DNA]</scope>
    <source>
        <strain evidence="1 2">SM1977</strain>
    </source>
</reference>
<dbReference type="InterPro" id="IPR011006">
    <property type="entry name" value="CheY-like_superfamily"/>
</dbReference>
<accession>A0A5Q0TJG9</accession>
<proteinExistence type="predicted"/>
<dbReference type="RefSeq" id="WP_153448301.1">
    <property type="nucleotide sequence ID" value="NZ_CP045700.1"/>
</dbReference>
<dbReference type="SUPFAM" id="SSF52172">
    <property type="entry name" value="CheY-like"/>
    <property type="match status" value="1"/>
</dbReference>
<dbReference type="Proteomes" id="UP000348942">
    <property type="component" value="Chromosome 2"/>
</dbReference>
<protein>
    <submittedName>
        <fullName evidence="1">Response regulator</fullName>
    </submittedName>
</protein>
<evidence type="ECO:0000313" key="2">
    <source>
        <dbReference type="Proteomes" id="UP000348942"/>
    </source>
</evidence>
<sequence>MDKLHIVCVDENVEITFKLLHDLAPLSDLVTVHQYNSADKALSGIKELDKHGEFVAVVVSNIITCSESGAPLLEVIADDPDFRFTKRVLITDNPSKDVLSHAINVAHISRFYEFDWDAEVLLQQARSLVTKYVFAKGLDYHKYQALLDYETILKRMRRNG</sequence>